<sequence length="60" mass="7018">MTDDKIASWRLLFNQNVRSKLYSEIGIIRLFKLHTEAGLVKQKLFWINARKGFQIAFCCG</sequence>
<proteinExistence type="predicted"/>
<organism evidence="1 2">
    <name type="scientific">Corallincola holothuriorum</name>
    <dbReference type="NCBI Taxonomy" id="2282215"/>
    <lineage>
        <taxon>Bacteria</taxon>
        <taxon>Pseudomonadati</taxon>
        <taxon>Pseudomonadota</taxon>
        <taxon>Gammaproteobacteria</taxon>
        <taxon>Alteromonadales</taxon>
        <taxon>Psychromonadaceae</taxon>
        <taxon>Corallincola</taxon>
    </lineage>
</organism>
<dbReference type="EMBL" id="QPID01000003">
    <property type="protein sequence ID" value="RCU50939.1"/>
    <property type="molecule type" value="Genomic_DNA"/>
</dbReference>
<gene>
    <name evidence="1" type="ORF">DU002_06340</name>
</gene>
<dbReference type="AlphaFoldDB" id="A0A368NN99"/>
<dbReference type="Proteomes" id="UP000252558">
    <property type="component" value="Unassembled WGS sequence"/>
</dbReference>
<evidence type="ECO:0000313" key="1">
    <source>
        <dbReference type="EMBL" id="RCU50939.1"/>
    </source>
</evidence>
<evidence type="ECO:0000313" key="2">
    <source>
        <dbReference type="Proteomes" id="UP000252558"/>
    </source>
</evidence>
<name>A0A368NN99_9GAMM</name>
<comment type="caution">
    <text evidence="1">The sequence shown here is derived from an EMBL/GenBank/DDBJ whole genome shotgun (WGS) entry which is preliminary data.</text>
</comment>
<reference evidence="1 2" key="1">
    <citation type="submission" date="2018-07" db="EMBL/GenBank/DDBJ databases">
        <title>Corallincola holothuriorum sp. nov., a new facultative anaerobe isolated from sea cucumber Apostichopus japonicus.</title>
        <authorList>
            <person name="Xia H."/>
        </authorList>
    </citation>
    <scope>NUCLEOTIDE SEQUENCE [LARGE SCALE GENOMIC DNA]</scope>
    <source>
        <strain evidence="1 2">C4</strain>
    </source>
</reference>
<protein>
    <submittedName>
        <fullName evidence="1">Uncharacterized protein</fullName>
    </submittedName>
</protein>
<keyword evidence="2" id="KW-1185">Reference proteome</keyword>
<accession>A0A368NN99</accession>